<dbReference type="GO" id="GO:0005829">
    <property type="term" value="C:cytosol"/>
    <property type="evidence" value="ECO:0007669"/>
    <property type="project" value="UniProtKB-ARBA"/>
</dbReference>
<dbReference type="RefSeq" id="XP_003080508.2">
    <property type="nucleotide sequence ID" value="XM_003080460.2"/>
</dbReference>
<keyword evidence="7" id="KW-0694">RNA-binding</keyword>
<dbReference type="eggNOG" id="KOG2460">
    <property type="taxonomic scope" value="Eukaryota"/>
</dbReference>
<evidence type="ECO:0000256" key="13">
    <source>
        <dbReference type="SAM" id="MobiDB-lite"/>
    </source>
</evidence>
<evidence type="ECO:0000256" key="10">
    <source>
        <dbReference type="ARBA" id="ARBA00023274"/>
    </source>
</evidence>
<keyword evidence="5" id="KW-0963">Cytoplasm</keyword>
<dbReference type="GO" id="GO:0005783">
    <property type="term" value="C:endoplasmic reticulum"/>
    <property type="evidence" value="ECO:0007669"/>
    <property type="project" value="UniProtKB-SubCell"/>
</dbReference>
<accession>A0A1Y5IJU8</accession>
<dbReference type="Gene3D" id="1.10.3450.40">
    <property type="entry name" value="Signal recognition particle, SRP68 subunit, RNA-binding domain"/>
    <property type="match status" value="1"/>
</dbReference>
<dbReference type="InterPro" id="IPR038253">
    <property type="entry name" value="SRP68_N_sf"/>
</dbReference>
<dbReference type="GO" id="GO:0006614">
    <property type="term" value="P:SRP-dependent cotranslational protein targeting to membrane"/>
    <property type="evidence" value="ECO:0007669"/>
    <property type="project" value="InterPro"/>
</dbReference>
<evidence type="ECO:0000256" key="2">
    <source>
        <dbReference type="ARBA" id="ARBA00004496"/>
    </source>
</evidence>
<dbReference type="InterPro" id="IPR026258">
    <property type="entry name" value="SRP68"/>
</dbReference>
<keyword evidence="10" id="KW-0687">Ribonucleoprotein</keyword>
<evidence type="ECO:0000256" key="7">
    <source>
        <dbReference type="ARBA" id="ARBA00022884"/>
    </source>
</evidence>
<gene>
    <name evidence="14" type="ORF">BE221DRAFT_204457</name>
</gene>
<evidence type="ECO:0000256" key="11">
    <source>
        <dbReference type="ARBA" id="ARBA00029498"/>
    </source>
</evidence>
<dbReference type="FunFam" id="1.10.3450.40:FF:000001">
    <property type="entry name" value="Signal recognition particle subunit SRP68"/>
    <property type="match status" value="1"/>
</dbReference>
<comment type="subcellular location">
    <subcellularLocation>
        <location evidence="2">Cytoplasm</location>
    </subcellularLocation>
    <subcellularLocation>
        <location evidence="1">Endoplasmic reticulum</location>
    </subcellularLocation>
    <subcellularLocation>
        <location evidence="3">Nucleus</location>
        <location evidence="3">Nucleolus</location>
    </subcellularLocation>
</comment>
<evidence type="ECO:0000313" key="14">
    <source>
        <dbReference type="EMBL" id="OUS47235.1"/>
    </source>
</evidence>
<evidence type="ECO:0000256" key="3">
    <source>
        <dbReference type="ARBA" id="ARBA00004604"/>
    </source>
</evidence>
<dbReference type="PANTHER" id="PTHR12860">
    <property type="entry name" value="SIGNAL RECOGNITION PARTICLE 68 KDA PROTEIN"/>
    <property type="match status" value="1"/>
</dbReference>
<evidence type="ECO:0000256" key="1">
    <source>
        <dbReference type="ARBA" id="ARBA00004240"/>
    </source>
</evidence>
<evidence type="ECO:0000256" key="4">
    <source>
        <dbReference type="ARBA" id="ARBA00009352"/>
    </source>
</evidence>
<organism evidence="14">
    <name type="scientific">Ostreococcus tauri</name>
    <name type="common">Marine green alga</name>
    <dbReference type="NCBI Taxonomy" id="70448"/>
    <lineage>
        <taxon>Eukaryota</taxon>
        <taxon>Viridiplantae</taxon>
        <taxon>Chlorophyta</taxon>
        <taxon>Mamiellophyceae</taxon>
        <taxon>Mamiellales</taxon>
        <taxon>Bathycoccaceae</taxon>
        <taxon>Ostreococcus</taxon>
    </lineage>
</organism>
<keyword evidence="6" id="KW-0256">Endoplasmic reticulum</keyword>
<dbReference type="CDD" id="cd15481">
    <property type="entry name" value="SRP68-RBD"/>
    <property type="match status" value="1"/>
</dbReference>
<dbReference type="PANTHER" id="PTHR12860:SF0">
    <property type="entry name" value="SIGNAL RECOGNITION PARTICLE SUBUNIT SRP68"/>
    <property type="match status" value="1"/>
</dbReference>
<dbReference type="InterPro" id="IPR034652">
    <property type="entry name" value="SRP68-RBD"/>
</dbReference>
<sequence>MTDAMETSTASEPRRVQNARVEVLEIITRAQREHGLRHRDYARYRGYCARRLARLYKTCDLKHGKGRYQKKPLTADAIASERALLIPLAQSERAWAYAMEIKDAGSVKKKKSDVRSHMVGRFRKAMKHANELAAFCTALGDEQTALEGDAYANYIAGVCGVEQGKDYVGAMSKLLRSKRAYAKLGLLGDQKRLELYRERVEEIEDLVRYALYKQGRTVDLDALEKDAVLDLASNSVFTMEVEAPPEIEDKIRWHAMDFELKNRDARVLIAQAQEHLSKLEALKNPTGHKGNALFAKAIALYDEARSKLNDDVAKENAKVLYEAEAEERAEKIKLTEIALSLQIKDKIIDRNKFVNEMLDKKLSGKAKKERADKGLNYADLARMYDTATVEFEDLIETAPMLLRLKPDDADKHIDEFEVDCEAEVMLLKARQNIALACHNLSKGDFKEARAYFDIATDLAKDVEGRDCAGEIQDEATEVIKDIEARIQRAEKKIQETGNETHKSQSSSDLASQVTEKFTKLFSFARGAK</sequence>
<proteinExistence type="inferred from homology"/>
<dbReference type="Proteomes" id="UP000195557">
    <property type="component" value="Unassembled WGS sequence"/>
</dbReference>
<reference evidence="14" key="1">
    <citation type="submission" date="2017-04" db="EMBL/GenBank/DDBJ databases">
        <title>Population genomics of picophytoplankton unveils novel chromosome hypervariability.</title>
        <authorList>
            <consortium name="DOE Joint Genome Institute"/>
            <person name="Blanc-Mathieu R."/>
            <person name="Krasovec M."/>
            <person name="Hebrard M."/>
            <person name="Yau S."/>
            <person name="Desgranges E."/>
            <person name="Martin J."/>
            <person name="Schackwitz W."/>
            <person name="Kuo A."/>
            <person name="Salin G."/>
            <person name="Donnadieu C."/>
            <person name="Desdevises Y."/>
            <person name="Sanchez-Ferandin S."/>
            <person name="Moreau H."/>
            <person name="Rivals E."/>
            <person name="Grigoriev I.V."/>
            <person name="Grimsley N."/>
            <person name="Eyre-Walker A."/>
            <person name="Piganeau G."/>
        </authorList>
    </citation>
    <scope>NUCLEOTIDE SEQUENCE [LARGE SCALE GENOMIC DNA]</scope>
    <source>
        <strain evidence="14">RCC 1115</strain>
    </source>
</reference>
<dbReference type="Pfam" id="PF16969">
    <property type="entry name" value="SRP68"/>
    <property type="match status" value="1"/>
</dbReference>
<dbReference type="OrthoDB" id="496002at2759"/>
<feature type="compositionally biased region" description="Basic and acidic residues" evidence="13">
    <location>
        <begin position="491"/>
        <end position="502"/>
    </location>
</feature>
<keyword evidence="8" id="KW-0733">Signal recognition particle</keyword>
<evidence type="ECO:0000256" key="12">
    <source>
        <dbReference type="ARBA" id="ARBA00083741"/>
    </source>
</evidence>
<dbReference type="OMA" id="KIRWHAM"/>
<name>A0A1Y5IJU8_OSTTA</name>
<dbReference type="GO" id="GO:0005786">
    <property type="term" value="C:signal recognition particle, endoplasmic reticulum targeting"/>
    <property type="evidence" value="ECO:0007669"/>
    <property type="project" value="UniProtKB-KW"/>
</dbReference>
<comment type="similarity">
    <text evidence="4">Belongs to the SRP68 family.</text>
</comment>
<feature type="region of interest" description="Disordered" evidence="13">
    <location>
        <begin position="491"/>
        <end position="511"/>
    </location>
</feature>
<dbReference type="EMBL" id="KZ155778">
    <property type="protein sequence ID" value="OUS47235.1"/>
    <property type="molecule type" value="Genomic_DNA"/>
</dbReference>
<dbReference type="KEGG" id="ota:OT_ostta07g04150"/>
<dbReference type="GO" id="GO:0005047">
    <property type="term" value="F:signal recognition particle binding"/>
    <property type="evidence" value="ECO:0007669"/>
    <property type="project" value="InterPro"/>
</dbReference>
<dbReference type="GO" id="GO:0008312">
    <property type="term" value="F:7S RNA binding"/>
    <property type="evidence" value="ECO:0007669"/>
    <property type="project" value="InterPro"/>
</dbReference>
<protein>
    <recommendedName>
        <fullName evidence="11">Signal recognition particle subunit SRP68</fullName>
    </recommendedName>
    <alternativeName>
        <fullName evidence="12">Signal recognition particle 68 kDa protein</fullName>
    </alternativeName>
</protein>
<dbReference type="GO" id="GO:0005730">
    <property type="term" value="C:nucleolus"/>
    <property type="evidence" value="ECO:0007669"/>
    <property type="project" value="UniProtKB-SubCell"/>
</dbReference>
<evidence type="ECO:0000256" key="5">
    <source>
        <dbReference type="ARBA" id="ARBA00022490"/>
    </source>
</evidence>
<dbReference type="AlphaFoldDB" id="A0A1Y5IJU8"/>
<keyword evidence="9" id="KW-0539">Nucleus</keyword>
<evidence type="ECO:0000256" key="8">
    <source>
        <dbReference type="ARBA" id="ARBA00023135"/>
    </source>
</evidence>
<dbReference type="GO" id="GO:0030942">
    <property type="term" value="F:endoplasmic reticulum signal peptide binding"/>
    <property type="evidence" value="ECO:0007669"/>
    <property type="project" value="InterPro"/>
</dbReference>
<evidence type="ECO:0000256" key="9">
    <source>
        <dbReference type="ARBA" id="ARBA00023242"/>
    </source>
</evidence>
<evidence type="ECO:0000256" key="6">
    <source>
        <dbReference type="ARBA" id="ARBA00022824"/>
    </source>
</evidence>